<comment type="caution">
    <text evidence="1">The sequence shown here is derived from an EMBL/GenBank/DDBJ whole genome shotgun (WGS) entry which is preliminary data.</text>
</comment>
<protein>
    <submittedName>
        <fullName evidence="1">Uncharacterized protein</fullName>
    </submittedName>
</protein>
<dbReference type="EMBL" id="JACCJB010000029">
    <property type="protein sequence ID" value="KAF6217415.1"/>
    <property type="molecule type" value="Genomic_DNA"/>
</dbReference>
<name>A0A8H6F6A7_9LECA</name>
<keyword evidence="2" id="KW-1185">Reference proteome</keyword>
<dbReference type="RefSeq" id="XP_037146850.1">
    <property type="nucleotide sequence ID" value="XM_037297827.1"/>
</dbReference>
<dbReference type="GeneID" id="59335331"/>
<evidence type="ECO:0000313" key="2">
    <source>
        <dbReference type="Proteomes" id="UP000593566"/>
    </source>
</evidence>
<dbReference type="AlphaFoldDB" id="A0A8H6F6A7"/>
<accession>A0A8H6F6A7</accession>
<reference evidence="1 2" key="1">
    <citation type="journal article" date="2020" name="Genomics">
        <title>Complete, high-quality genomes from long-read metagenomic sequencing of two wolf lichen thalli reveals enigmatic genome architecture.</title>
        <authorList>
            <person name="McKenzie S.K."/>
            <person name="Walston R.F."/>
            <person name="Allen J.L."/>
        </authorList>
    </citation>
    <scope>NUCLEOTIDE SEQUENCE [LARGE SCALE GENOMIC DNA]</scope>
    <source>
        <strain evidence="1">WasteWater1</strain>
    </source>
</reference>
<dbReference type="Proteomes" id="UP000593566">
    <property type="component" value="Unassembled WGS sequence"/>
</dbReference>
<proteinExistence type="predicted"/>
<organism evidence="1 2">
    <name type="scientific">Letharia lupina</name>
    <dbReference type="NCBI Taxonomy" id="560253"/>
    <lineage>
        <taxon>Eukaryota</taxon>
        <taxon>Fungi</taxon>
        <taxon>Dikarya</taxon>
        <taxon>Ascomycota</taxon>
        <taxon>Pezizomycotina</taxon>
        <taxon>Lecanoromycetes</taxon>
        <taxon>OSLEUM clade</taxon>
        <taxon>Lecanoromycetidae</taxon>
        <taxon>Lecanorales</taxon>
        <taxon>Lecanorineae</taxon>
        <taxon>Parmeliaceae</taxon>
        <taxon>Letharia</taxon>
    </lineage>
</organism>
<gene>
    <name evidence="1" type="ORF">HO133_006931</name>
</gene>
<sequence>MSTTQFKASISSSETATSIPKTTTIPTTVFTKISSTSTKTSSASSKAITYDIDVSYMSHSSDFLECSLQYSAQFDDRIIKPALTLLNPLGIEVNIFLNPWAVDNQPPTVGVPAHSQLNPIVTAFEQQATNGTPSLTILYPDSNLKSFDLHSFYFGYLANTSATAVDVALQCTIAVAGFREGQEVTVAGYTFTLPTVAVDVPMIQSATPYLNFSPNQNGSFSLRNLTTLESSPEIDPQFTGLVEDTGEDLFRQIHLYERPQDTG</sequence>
<evidence type="ECO:0000313" key="1">
    <source>
        <dbReference type="EMBL" id="KAF6217415.1"/>
    </source>
</evidence>